<dbReference type="PANTHER" id="PTHR43760">
    <property type="entry name" value="ENDORIBONUCLEASE-RELATED"/>
    <property type="match status" value="1"/>
</dbReference>
<organism evidence="2 3">
    <name type="scientific">Limnochorda pilosa</name>
    <dbReference type="NCBI Taxonomy" id="1555112"/>
    <lineage>
        <taxon>Bacteria</taxon>
        <taxon>Bacillati</taxon>
        <taxon>Bacillota</taxon>
        <taxon>Limnochordia</taxon>
        <taxon>Limnochordales</taxon>
        <taxon>Limnochordaceae</taxon>
        <taxon>Limnochorda</taxon>
    </lineage>
</organism>
<dbReference type="Proteomes" id="UP000065807">
    <property type="component" value="Chromosome"/>
</dbReference>
<dbReference type="RefSeq" id="WP_068137816.1">
    <property type="nucleotide sequence ID" value="NZ_AP014924.1"/>
</dbReference>
<evidence type="ECO:0000259" key="1">
    <source>
        <dbReference type="Pfam" id="PF14588"/>
    </source>
</evidence>
<dbReference type="Pfam" id="PF14588">
    <property type="entry name" value="YjgF_endoribonc"/>
    <property type="match status" value="1"/>
</dbReference>
<keyword evidence="3" id="KW-1185">Reference proteome</keyword>
<dbReference type="STRING" id="1555112.LIP_2211"/>
<sequence length="153" mass="16504">MAVEARLQEMGLRLPEAPAPMAAYVPAVRAGNLVFISGQGPIRDGQPAYRGKVGSDLKEEDGREAARLAILNALAVLKAEVGDLERVRRIVKLLGWVNSAPGFERQPFVINGASELLEHLFGERGRHARSAVAANELPFGIPVEIEMIAEVEA</sequence>
<protein>
    <submittedName>
        <fullName evidence="2">LysR family transcriptional regulator</fullName>
    </submittedName>
</protein>
<dbReference type="PATRIC" id="fig|1555112.3.peg.2253"/>
<dbReference type="CDD" id="cd02199">
    <property type="entry name" value="YjgF_YER057c_UK114_like_1"/>
    <property type="match status" value="1"/>
</dbReference>
<dbReference type="EMBL" id="AP014924">
    <property type="protein sequence ID" value="BAS28052.1"/>
    <property type="molecule type" value="Genomic_DNA"/>
</dbReference>
<proteinExistence type="predicted"/>
<reference evidence="3" key="1">
    <citation type="submission" date="2015-07" db="EMBL/GenBank/DDBJ databases">
        <title>Complete genome sequence and phylogenetic analysis of Limnochorda pilosa.</title>
        <authorList>
            <person name="Watanabe M."/>
            <person name="Kojima H."/>
            <person name="Fukui M."/>
        </authorList>
    </citation>
    <scope>NUCLEOTIDE SEQUENCE [LARGE SCALE GENOMIC DNA]</scope>
    <source>
        <strain evidence="3">HC45</strain>
    </source>
</reference>
<dbReference type="SUPFAM" id="SSF55298">
    <property type="entry name" value="YjgF-like"/>
    <property type="match status" value="1"/>
</dbReference>
<dbReference type="OrthoDB" id="9806350at2"/>
<dbReference type="InterPro" id="IPR035959">
    <property type="entry name" value="RutC-like_sf"/>
</dbReference>
<reference evidence="3" key="2">
    <citation type="journal article" date="2016" name="Int. J. Syst. Evol. Microbiol.">
        <title>Complete genome sequence and cell structure of Limnochorda pilosa, a Gram-negative spore-former within the phylum Firmicutes.</title>
        <authorList>
            <person name="Watanabe M."/>
            <person name="Kojima H."/>
            <person name="Fukui M."/>
        </authorList>
    </citation>
    <scope>NUCLEOTIDE SEQUENCE [LARGE SCALE GENOMIC DNA]</scope>
    <source>
        <strain evidence="3">HC45</strain>
    </source>
</reference>
<dbReference type="InterPro" id="IPR013813">
    <property type="entry name" value="Endoribo_LPSP/chorism_mut-like"/>
</dbReference>
<evidence type="ECO:0000313" key="2">
    <source>
        <dbReference type="EMBL" id="BAS28052.1"/>
    </source>
</evidence>
<dbReference type="KEGG" id="lpil:LIP_2211"/>
<dbReference type="AlphaFoldDB" id="A0A0K2SM08"/>
<feature type="domain" description="Endoribonuclease L-PSP/chorismate mutase-like" evidence="1">
    <location>
        <begin position="4"/>
        <end position="139"/>
    </location>
</feature>
<accession>A0A0K2SM08</accession>
<name>A0A0K2SM08_LIMPI</name>
<dbReference type="Gene3D" id="3.30.1330.40">
    <property type="entry name" value="RutC-like"/>
    <property type="match status" value="1"/>
</dbReference>
<dbReference type="PANTHER" id="PTHR43760:SF1">
    <property type="entry name" value="ENDORIBONUCLEASE L-PSP_CHORISMATE MUTASE-LIKE DOMAIN-CONTAINING PROTEIN"/>
    <property type="match status" value="1"/>
</dbReference>
<gene>
    <name evidence="2" type="ORF">LIP_2211</name>
</gene>
<evidence type="ECO:0000313" key="3">
    <source>
        <dbReference type="Proteomes" id="UP000065807"/>
    </source>
</evidence>